<dbReference type="Gene3D" id="3.40.190.290">
    <property type="match status" value="1"/>
</dbReference>
<dbReference type="FunFam" id="1.10.10.10:FF:000001">
    <property type="entry name" value="LysR family transcriptional regulator"/>
    <property type="match status" value="1"/>
</dbReference>
<reference evidence="6 7" key="1">
    <citation type="submission" date="2017-11" db="EMBL/GenBank/DDBJ databases">
        <title>Comparitive Functional Genomics of Dry Heat Resistant strains isolated from the Viking Spacecraft.</title>
        <authorList>
            <person name="Seuylemezian A."/>
            <person name="Cooper K."/>
            <person name="Vaishampayan P."/>
        </authorList>
    </citation>
    <scope>NUCLEOTIDE SEQUENCE [LARGE SCALE GENOMIC DNA]</scope>
    <source>
        <strain evidence="6 7">V32-6</strain>
    </source>
</reference>
<dbReference type="Gene3D" id="1.10.10.10">
    <property type="entry name" value="Winged helix-like DNA-binding domain superfamily/Winged helix DNA-binding domain"/>
    <property type="match status" value="1"/>
</dbReference>
<dbReference type="PANTHER" id="PTHR30419:SF8">
    <property type="entry name" value="NITROGEN ASSIMILATION TRANSCRIPTIONAL ACTIVATOR-RELATED"/>
    <property type="match status" value="1"/>
</dbReference>
<keyword evidence="2" id="KW-0805">Transcription regulation</keyword>
<dbReference type="OrthoDB" id="9803735at2"/>
<dbReference type="AlphaFoldDB" id="A0A2N5HDV8"/>
<dbReference type="CDD" id="cd08438">
    <property type="entry name" value="PBP2_CidR"/>
    <property type="match status" value="1"/>
</dbReference>
<dbReference type="InterPro" id="IPR036388">
    <property type="entry name" value="WH-like_DNA-bd_sf"/>
</dbReference>
<protein>
    <submittedName>
        <fullName evidence="6">LysR family transcriptional regulator</fullName>
    </submittedName>
</protein>
<dbReference type="EMBL" id="PGVE01000052">
    <property type="protein sequence ID" value="PLS03653.1"/>
    <property type="molecule type" value="Genomic_DNA"/>
</dbReference>
<name>A0A2N5HDV8_9BACI</name>
<keyword evidence="3" id="KW-0238">DNA-binding</keyword>
<keyword evidence="4" id="KW-0804">Transcription</keyword>
<dbReference type="Pfam" id="PF00126">
    <property type="entry name" value="HTH_1"/>
    <property type="match status" value="1"/>
</dbReference>
<dbReference type="RefSeq" id="WP_101648400.1">
    <property type="nucleotide sequence ID" value="NZ_PGVE01000052.1"/>
</dbReference>
<dbReference type="InterPro" id="IPR050950">
    <property type="entry name" value="HTH-type_LysR_regulators"/>
</dbReference>
<evidence type="ECO:0000259" key="5">
    <source>
        <dbReference type="PROSITE" id="PS50931"/>
    </source>
</evidence>
<dbReference type="SUPFAM" id="SSF53850">
    <property type="entry name" value="Periplasmic binding protein-like II"/>
    <property type="match status" value="1"/>
</dbReference>
<dbReference type="GO" id="GO:0005829">
    <property type="term" value="C:cytosol"/>
    <property type="evidence" value="ECO:0007669"/>
    <property type="project" value="TreeGrafter"/>
</dbReference>
<evidence type="ECO:0000256" key="2">
    <source>
        <dbReference type="ARBA" id="ARBA00023015"/>
    </source>
</evidence>
<comment type="similarity">
    <text evidence="1">Belongs to the LysR transcriptional regulatory family.</text>
</comment>
<keyword evidence="7" id="KW-1185">Reference proteome</keyword>
<organism evidence="6 7">
    <name type="scientific">Neobacillus cucumis</name>
    <dbReference type="NCBI Taxonomy" id="1740721"/>
    <lineage>
        <taxon>Bacteria</taxon>
        <taxon>Bacillati</taxon>
        <taxon>Bacillota</taxon>
        <taxon>Bacilli</taxon>
        <taxon>Bacillales</taxon>
        <taxon>Bacillaceae</taxon>
        <taxon>Neobacillus</taxon>
    </lineage>
</organism>
<dbReference type="InterPro" id="IPR005119">
    <property type="entry name" value="LysR_subst-bd"/>
</dbReference>
<accession>A0A2N5HDV8</accession>
<sequence length="303" mass="34853">MESRQLGYFIEVAKHLSFSKAAEKLNITQPTLSKMVKNLEEELDVLLFDRTTKHMKLTDAGEIVYEEAQEIMRLMNNLSDKLADMMKIKKGTIKIGLPPVIGSLFFPKLIMDFRQSYPNIQIELEEEGAKKVEKMIEEGSVDFGFAVLPVNQELFDSCPFIKSELKLIVDRGHPLANVETIPLKTLKNDSFIFLREGFALHDRIRESCIQAGFNPNVIYESSQWDFISEMVANRHGVAILPEPLCSKLDPSVIKTVSIREPKIPWNLAIIWRKNKYLSYATRELLYFIQSKFPTSNREKSTKF</sequence>
<dbReference type="InterPro" id="IPR000847">
    <property type="entry name" value="LysR_HTH_N"/>
</dbReference>
<proteinExistence type="inferred from homology"/>
<evidence type="ECO:0000256" key="3">
    <source>
        <dbReference type="ARBA" id="ARBA00023125"/>
    </source>
</evidence>
<dbReference type="Proteomes" id="UP000234950">
    <property type="component" value="Unassembled WGS sequence"/>
</dbReference>
<dbReference type="PRINTS" id="PR00039">
    <property type="entry name" value="HTHLYSR"/>
</dbReference>
<feature type="domain" description="HTH lysR-type" evidence="5">
    <location>
        <begin position="1"/>
        <end position="58"/>
    </location>
</feature>
<evidence type="ECO:0000256" key="4">
    <source>
        <dbReference type="ARBA" id="ARBA00023163"/>
    </source>
</evidence>
<dbReference type="PROSITE" id="PS50931">
    <property type="entry name" value="HTH_LYSR"/>
    <property type="match status" value="1"/>
</dbReference>
<gene>
    <name evidence="6" type="ORF">CVD27_13340</name>
</gene>
<dbReference type="InterPro" id="IPR036390">
    <property type="entry name" value="WH_DNA-bd_sf"/>
</dbReference>
<dbReference type="PANTHER" id="PTHR30419">
    <property type="entry name" value="HTH-TYPE TRANSCRIPTIONAL REGULATOR YBHD"/>
    <property type="match status" value="1"/>
</dbReference>
<evidence type="ECO:0000313" key="6">
    <source>
        <dbReference type="EMBL" id="PLS03653.1"/>
    </source>
</evidence>
<evidence type="ECO:0000313" key="7">
    <source>
        <dbReference type="Proteomes" id="UP000234950"/>
    </source>
</evidence>
<comment type="caution">
    <text evidence="6">The sequence shown here is derived from an EMBL/GenBank/DDBJ whole genome shotgun (WGS) entry which is preliminary data.</text>
</comment>
<dbReference type="GO" id="GO:0003700">
    <property type="term" value="F:DNA-binding transcription factor activity"/>
    <property type="evidence" value="ECO:0007669"/>
    <property type="project" value="InterPro"/>
</dbReference>
<dbReference type="GO" id="GO:0003677">
    <property type="term" value="F:DNA binding"/>
    <property type="evidence" value="ECO:0007669"/>
    <property type="project" value="UniProtKB-KW"/>
</dbReference>
<evidence type="ECO:0000256" key="1">
    <source>
        <dbReference type="ARBA" id="ARBA00009437"/>
    </source>
</evidence>
<dbReference type="SUPFAM" id="SSF46785">
    <property type="entry name" value="Winged helix' DNA-binding domain"/>
    <property type="match status" value="1"/>
</dbReference>
<dbReference type="Pfam" id="PF03466">
    <property type="entry name" value="LysR_substrate"/>
    <property type="match status" value="1"/>
</dbReference>